<comment type="caution">
    <text evidence="2">The sequence shown here is derived from an EMBL/GenBank/DDBJ whole genome shotgun (WGS) entry which is preliminary data.</text>
</comment>
<reference evidence="2 3" key="2">
    <citation type="journal article" date="2023" name="Mol. Biol. Evol.">
        <title>Genomics of Secondarily Temperate Adaptation in the Only Non-Antarctic Icefish.</title>
        <authorList>
            <person name="Rivera-Colon A.G."/>
            <person name="Rayamajhi N."/>
            <person name="Minhas B.F."/>
            <person name="Madrigal G."/>
            <person name="Bilyk K.T."/>
            <person name="Yoon V."/>
            <person name="Hune M."/>
            <person name="Gregory S."/>
            <person name="Cheng C.H.C."/>
            <person name="Catchen J.M."/>
        </authorList>
    </citation>
    <scope>NUCLEOTIDE SEQUENCE [LARGE SCALE GENOMIC DNA]</scope>
    <source>
        <strain evidence="2">JMC-PN-2008</strain>
    </source>
</reference>
<evidence type="ECO:0000313" key="2">
    <source>
        <dbReference type="EMBL" id="KAK5872034.1"/>
    </source>
</evidence>
<keyword evidence="3" id="KW-1185">Reference proteome</keyword>
<dbReference type="AlphaFoldDB" id="A0AAN7Y3R1"/>
<proteinExistence type="predicted"/>
<evidence type="ECO:0000313" key="3">
    <source>
        <dbReference type="Proteomes" id="UP001346869"/>
    </source>
</evidence>
<protein>
    <submittedName>
        <fullName evidence="2">Uncharacterized protein</fullName>
    </submittedName>
</protein>
<name>A0AAN7Y3R1_ELEMC</name>
<gene>
    <name evidence="2" type="ORF">PBY51_012769</name>
</gene>
<feature type="region of interest" description="Disordered" evidence="1">
    <location>
        <begin position="1"/>
        <end position="26"/>
    </location>
</feature>
<organism evidence="2 3">
    <name type="scientific">Eleginops maclovinus</name>
    <name type="common">Patagonian blennie</name>
    <name type="synonym">Eleginus maclovinus</name>
    <dbReference type="NCBI Taxonomy" id="56733"/>
    <lineage>
        <taxon>Eukaryota</taxon>
        <taxon>Metazoa</taxon>
        <taxon>Chordata</taxon>
        <taxon>Craniata</taxon>
        <taxon>Vertebrata</taxon>
        <taxon>Euteleostomi</taxon>
        <taxon>Actinopterygii</taxon>
        <taxon>Neopterygii</taxon>
        <taxon>Teleostei</taxon>
        <taxon>Neoteleostei</taxon>
        <taxon>Acanthomorphata</taxon>
        <taxon>Eupercaria</taxon>
        <taxon>Perciformes</taxon>
        <taxon>Notothenioidei</taxon>
        <taxon>Eleginopidae</taxon>
        <taxon>Eleginops</taxon>
    </lineage>
</organism>
<accession>A0AAN7Y3R1</accession>
<reference evidence="2 3" key="1">
    <citation type="journal article" date="2023" name="Genes (Basel)">
        <title>Chromosome-Level Genome Assembly and Circadian Gene Repertoire of the Patagonia Blennie Eleginops maclovinus-The Closest Ancestral Proxy of Antarctic Cryonotothenioids.</title>
        <authorList>
            <person name="Cheng C.C."/>
            <person name="Rivera-Colon A.G."/>
            <person name="Minhas B.F."/>
            <person name="Wilson L."/>
            <person name="Rayamajhi N."/>
            <person name="Vargas-Chacoff L."/>
            <person name="Catchen J.M."/>
        </authorList>
    </citation>
    <scope>NUCLEOTIDE SEQUENCE [LARGE SCALE GENOMIC DNA]</scope>
    <source>
        <strain evidence="2">JMC-PN-2008</strain>
    </source>
</reference>
<sequence length="75" mass="8218">MKQTGFMYTASKVSEIQPGPDSQTRTSSCELSVRCVRSQRGSRTPITAALSRHRFSRLSPLIKSTPAGPPVCRSH</sequence>
<dbReference type="EMBL" id="JAUZQC010000004">
    <property type="protein sequence ID" value="KAK5872034.1"/>
    <property type="molecule type" value="Genomic_DNA"/>
</dbReference>
<evidence type="ECO:0000256" key="1">
    <source>
        <dbReference type="SAM" id="MobiDB-lite"/>
    </source>
</evidence>
<dbReference type="Proteomes" id="UP001346869">
    <property type="component" value="Unassembled WGS sequence"/>
</dbReference>